<dbReference type="EMBL" id="QFVR01000031">
    <property type="protein sequence ID" value="PWI23731.1"/>
    <property type="molecule type" value="Genomic_DNA"/>
</dbReference>
<reference evidence="2 3" key="1">
    <citation type="submission" date="2018-05" db="EMBL/GenBank/DDBJ databases">
        <title>Kurthia sibirica genome sequence.</title>
        <authorList>
            <person name="Maclea K.S."/>
            <person name="Goen A.E."/>
        </authorList>
    </citation>
    <scope>NUCLEOTIDE SEQUENCE [LARGE SCALE GENOMIC DNA]</scope>
    <source>
        <strain evidence="2 3">ATCC 49154</strain>
    </source>
</reference>
<evidence type="ECO:0008006" key="4">
    <source>
        <dbReference type="Google" id="ProtNLM"/>
    </source>
</evidence>
<evidence type="ECO:0000313" key="2">
    <source>
        <dbReference type="EMBL" id="PWI23731.1"/>
    </source>
</evidence>
<protein>
    <recommendedName>
        <fullName evidence="4">Replication-associated protein RepC</fullName>
    </recommendedName>
</protein>
<feature type="region of interest" description="Disordered" evidence="1">
    <location>
        <begin position="1"/>
        <end position="23"/>
    </location>
</feature>
<dbReference type="Proteomes" id="UP000245938">
    <property type="component" value="Unassembled WGS sequence"/>
</dbReference>
<feature type="compositionally biased region" description="Basic and acidic residues" evidence="1">
    <location>
        <begin position="7"/>
        <end position="22"/>
    </location>
</feature>
<dbReference type="RefSeq" id="WP_109307334.1">
    <property type="nucleotide sequence ID" value="NZ_BJUF01000080.1"/>
</dbReference>
<comment type="caution">
    <text evidence="2">The sequence shown here is derived from an EMBL/GenBank/DDBJ whole genome shotgun (WGS) entry which is preliminary data.</text>
</comment>
<gene>
    <name evidence="2" type="ORF">DEX24_15675</name>
</gene>
<organism evidence="2 3">
    <name type="scientific">Kurthia sibirica</name>
    <dbReference type="NCBI Taxonomy" id="202750"/>
    <lineage>
        <taxon>Bacteria</taxon>
        <taxon>Bacillati</taxon>
        <taxon>Bacillota</taxon>
        <taxon>Bacilli</taxon>
        <taxon>Bacillales</taxon>
        <taxon>Caryophanaceae</taxon>
        <taxon>Kurthia</taxon>
    </lineage>
</organism>
<keyword evidence="3" id="KW-1185">Reference proteome</keyword>
<evidence type="ECO:0000256" key="1">
    <source>
        <dbReference type="SAM" id="MobiDB-lite"/>
    </source>
</evidence>
<accession>A0A2U3AGZ4</accession>
<evidence type="ECO:0000313" key="3">
    <source>
        <dbReference type="Proteomes" id="UP000245938"/>
    </source>
</evidence>
<proteinExistence type="predicted"/>
<name>A0A2U3AGZ4_9BACL</name>
<dbReference type="AlphaFoldDB" id="A0A2U3AGZ4"/>
<sequence length="101" mass="11682">MSSLKRKNVEDRGPSVKPKTEAEPIVTVAKPKTKPRKVDYSVSSIRIKKYNRAKINALRKALAKESADELLDEVLDMYIKKKLTAEQKMKYEFLLELEEKD</sequence>